<evidence type="ECO:0000256" key="1">
    <source>
        <dbReference type="ARBA" id="ARBA00008315"/>
    </source>
</evidence>
<feature type="compositionally biased region" description="Low complexity" evidence="2">
    <location>
        <begin position="167"/>
        <end position="192"/>
    </location>
</feature>
<evidence type="ECO:0000313" key="3">
    <source>
        <dbReference type="EMBL" id="KAK8402099.1"/>
    </source>
</evidence>
<comment type="similarity">
    <text evidence="1">Belongs to the CFAP97 family.</text>
</comment>
<name>A0AAW0UR07_SCYPA</name>
<protein>
    <submittedName>
        <fullName evidence="3">Uncharacterized protein</fullName>
    </submittedName>
</protein>
<feature type="compositionally biased region" description="Basic and acidic residues" evidence="2">
    <location>
        <begin position="244"/>
        <end position="275"/>
    </location>
</feature>
<evidence type="ECO:0000313" key="4">
    <source>
        <dbReference type="Proteomes" id="UP001487740"/>
    </source>
</evidence>
<dbReference type="Proteomes" id="UP001487740">
    <property type="component" value="Unassembled WGS sequence"/>
</dbReference>
<feature type="compositionally biased region" description="Pro residues" evidence="2">
    <location>
        <begin position="152"/>
        <end position="161"/>
    </location>
</feature>
<accession>A0AAW0UR07</accession>
<sequence>MLTRREVVVEKPFQDRRYKDHRRKVMSALPRIDTGPPVEYPHLVVKLKKLRLEKDRQGKICEDNLKLAHRMAIIMRTKRLDNINMAPKGPFERRSKSMGIRDRRREDEPSWSEGGSLLQQVTTEAERCIRPPPPGRMVQHRAPAGVCRVPRVGPPPPAPPLPRRHLVPTITLPLSSPRSRRSPSPNSVSGRSSSRRRGRETTRLTPLSTSVSRRPSVSTLPSQRDENSSSAGDGGDFEEYCSDDVEKSDASNEEDGKREKLEDEEELKEKEKTGVEEEVTDSDDHVSSVLLSHHPNITIDEASDDEFYS</sequence>
<feature type="compositionally biased region" description="Low complexity" evidence="2">
    <location>
        <begin position="203"/>
        <end position="222"/>
    </location>
</feature>
<reference evidence="3 4" key="1">
    <citation type="submission" date="2023-03" db="EMBL/GenBank/DDBJ databases">
        <title>High-quality genome of Scylla paramamosain provides insights in environmental adaptation.</title>
        <authorList>
            <person name="Zhang L."/>
        </authorList>
    </citation>
    <scope>NUCLEOTIDE SEQUENCE [LARGE SCALE GENOMIC DNA]</scope>
    <source>
        <strain evidence="3">LZ_2023a</strain>
        <tissue evidence="3">Muscle</tissue>
    </source>
</reference>
<dbReference type="InterPro" id="IPR038792">
    <property type="entry name" value="CFAP97D1/2"/>
</dbReference>
<dbReference type="AlphaFoldDB" id="A0AAW0UR07"/>
<dbReference type="Pfam" id="PF13879">
    <property type="entry name" value="Hmw_CFAP97"/>
    <property type="match status" value="1"/>
</dbReference>
<dbReference type="InterPro" id="IPR029488">
    <property type="entry name" value="Hmw/CFAP97"/>
</dbReference>
<keyword evidence="4" id="KW-1185">Reference proteome</keyword>
<gene>
    <name evidence="3" type="ORF">O3P69_001293</name>
</gene>
<dbReference type="PANTHER" id="PTHR33768:SF3">
    <property type="entry name" value="MIP11318P"/>
    <property type="match status" value="1"/>
</dbReference>
<dbReference type="EMBL" id="JARAKH010000008">
    <property type="protein sequence ID" value="KAK8402099.1"/>
    <property type="molecule type" value="Genomic_DNA"/>
</dbReference>
<feature type="compositionally biased region" description="Basic and acidic residues" evidence="2">
    <location>
        <begin position="90"/>
        <end position="108"/>
    </location>
</feature>
<organism evidence="3 4">
    <name type="scientific">Scylla paramamosain</name>
    <name type="common">Mud crab</name>
    <dbReference type="NCBI Taxonomy" id="85552"/>
    <lineage>
        <taxon>Eukaryota</taxon>
        <taxon>Metazoa</taxon>
        <taxon>Ecdysozoa</taxon>
        <taxon>Arthropoda</taxon>
        <taxon>Crustacea</taxon>
        <taxon>Multicrustacea</taxon>
        <taxon>Malacostraca</taxon>
        <taxon>Eumalacostraca</taxon>
        <taxon>Eucarida</taxon>
        <taxon>Decapoda</taxon>
        <taxon>Pleocyemata</taxon>
        <taxon>Brachyura</taxon>
        <taxon>Eubrachyura</taxon>
        <taxon>Portunoidea</taxon>
        <taxon>Portunidae</taxon>
        <taxon>Portuninae</taxon>
        <taxon>Scylla</taxon>
    </lineage>
</organism>
<proteinExistence type="inferred from homology"/>
<dbReference type="PANTHER" id="PTHR33768">
    <property type="entry name" value="MIP11318P"/>
    <property type="match status" value="1"/>
</dbReference>
<evidence type="ECO:0000256" key="2">
    <source>
        <dbReference type="SAM" id="MobiDB-lite"/>
    </source>
</evidence>
<comment type="caution">
    <text evidence="3">The sequence shown here is derived from an EMBL/GenBank/DDBJ whole genome shotgun (WGS) entry which is preliminary data.</text>
</comment>
<feature type="region of interest" description="Disordered" evidence="2">
    <location>
        <begin position="85"/>
        <end position="309"/>
    </location>
</feature>